<dbReference type="InterPro" id="IPR019922">
    <property type="entry name" value="Lucif-like_OxRdatse_MSMEG_4141"/>
</dbReference>
<dbReference type="PANTHER" id="PTHR43244">
    <property type="match status" value="1"/>
</dbReference>
<reference evidence="2 3" key="1">
    <citation type="submission" date="2019-10" db="EMBL/GenBank/DDBJ databases">
        <title>Nonomuraea sp. nov., isolated from Phyllanthus amarus.</title>
        <authorList>
            <person name="Klykleung N."/>
            <person name="Tanasupawat S."/>
        </authorList>
    </citation>
    <scope>NUCLEOTIDE SEQUENCE [LARGE SCALE GENOMIC DNA]</scope>
    <source>
        <strain evidence="2 3">CR1-09</strain>
    </source>
</reference>
<comment type="caution">
    <text evidence="2">The sequence shown here is derived from an EMBL/GenBank/DDBJ whole genome shotgun (WGS) entry which is preliminary data.</text>
</comment>
<dbReference type="Gene3D" id="3.20.20.30">
    <property type="entry name" value="Luciferase-like domain"/>
    <property type="match status" value="1"/>
</dbReference>
<dbReference type="AlphaFoldDB" id="A0A5N6C5C0"/>
<evidence type="ECO:0000313" key="2">
    <source>
        <dbReference type="EMBL" id="KAB8188004.1"/>
    </source>
</evidence>
<dbReference type="NCBIfam" id="TIGR03620">
    <property type="entry name" value="F420_MSMEG_4141"/>
    <property type="match status" value="1"/>
</dbReference>
<dbReference type="InterPro" id="IPR036661">
    <property type="entry name" value="Luciferase-like_sf"/>
</dbReference>
<dbReference type="PANTHER" id="PTHR43244:SF2">
    <property type="entry name" value="CONSERVED HYPOTHETICAL ALANINE AND PROLINE-RICH PROTEIN"/>
    <property type="match status" value="1"/>
</dbReference>
<dbReference type="Proteomes" id="UP000313066">
    <property type="component" value="Unassembled WGS sequence"/>
</dbReference>
<dbReference type="SUPFAM" id="SSF51679">
    <property type="entry name" value="Bacterial luciferase-like"/>
    <property type="match status" value="1"/>
</dbReference>
<organism evidence="2 3">
    <name type="scientific">Microbispora catharanthi</name>
    <dbReference type="NCBI Taxonomy" id="1712871"/>
    <lineage>
        <taxon>Bacteria</taxon>
        <taxon>Bacillati</taxon>
        <taxon>Actinomycetota</taxon>
        <taxon>Actinomycetes</taxon>
        <taxon>Streptosporangiales</taxon>
        <taxon>Streptosporangiaceae</taxon>
        <taxon>Microbispora</taxon>
    </lineage>
</organism>
<dbReference type="InterPro" id="IPR050564">
    <property type="entry name" value="F420-G6PD/mer"/>
</dbReference>
<evidence type="ECO:0000259" key="1">
    <source>
        <dbReference type="Pfam" id="PF00296"/>
    </source>
</evidence>
<dbReference type="RefSeq" id="WP_139572525.1">
    <property type="nucleotide sequence ID" value="NZ_VDMA02000001.1"/>
</dbReference>
<dbReference type="Pfam" id="PF00296">
    <property type="entry name" value="Bac_luciferase"/>
    <property type="match status" value="1"/>
</dbReference>
<accession>A0A5N6C5C0</accession>
<keyword evidence="3" id="KW-1185">Reference proteome</keyword>
<gene>
    <name evidence="2" type="ORF">FH610_002390</name>
</gene>
<dbReference type="GO" id="GO:0016705">
    <property type="term" value="F:oxidoreductase activity, acting on paired donors, with incorporation or reduction of molecular oxygen"/>
    <property type="evidence" value="ECO:0007669"/>
    <property type="project" value="InterPro"/>
</dbReference>
<feature type="domain" description="Luciferase-like" evidence="1">
    <location>
        <begin position="22"/>
        <end position="106"/>
    </location>
</feature>
<dbReference type="EMBL" id="VDMA02000001">
    <property type="protein sequence ID" value="KAB8188004.1"/>
    <property type="molecule type" value="Genomic_DNA"/>
</dbReference>
<protein>
    <submittedName>
        <fullName evidence="2">TIGR03620 family F420-dependent LLM class oxidoreductase</fullName>
    </submittedName>
</protein>
<name>A0A5N6C5C0_9ACTN</name>
<proteinExistence type="predicted"/>
<sequence>MGDLDGLDLGRFGIYTFDFEHQPAARMRESIQELEDRGWPAFWIPELAGREAFTHAGYLLSCTRRITVVNGIAQIWSREAPWAYGAALLLADAYPGRHVFGLGFGGVPRPGITPLAAMAGYLDEMDGLKTSNPLPRTSMRRILAAYGPKMLELARDRSSGALTYHVTVAHTARAREILGPDAFLGVEHAVLFESDPARARAVAREHLHPYLNTPYNIAKFRRLGYTDEEITGGGSDRLVDDLVFWGDLDTIVAKLRAHLDAGADHVAIQVIGIEPGRSAMPYWRMLGDALLPCDAYQGASVRPTT</sequence>
<dbReference type="InterPro" id="IPR011251">
    <property type="entry name" value="Luciferase-like_dom"/>
</dbReference>
<evidence type="ECO:0000313" key="3">
    <source>
        <dbReference type="Proteomes" id="UP000313066"/>
    </source>
</evidence>